<dbReference type="PRINTS" id="PR01790">
    <property type="entry name" value="SMP30FAMILY"/>
</dbReference>
<dbReference type="EC" id="3.1.1.17" evidence="5"/>
<dbReference type="GO" id="GO:0004341">
    <property type="term" value="F:gluconolactonase activity"/>
    <property type="evidence" value="ECO:0007669"/>
    <property type="project" value="UniProtKB-EC"/>
</dbReference>
<feature type="domain" description="SMP-30/Gluconolactonase/LRE-like region" evidence="4">
    <location>
        <begin position="77"/>
        <end position="348"/>
    </location>
</feature>
<evidence type="ECO:0000313" key="5">
    <source>
        <dbReference type="EMBL" id="BCD95823.1"/>
    </source>
</evidence>
<keyword evidence="6" id="KW-1185">Reference proteome</keyword>
<dbReference type="PANTHER" id="PTHR47572:SF4">
    <property type="entry name" value="LACTONASE DRP35"/>
    <property type="match status" value="1"/>
</dbReference>
<feature type="binding site" evidence="3">
    <location>
        <position position="230"/>
    </location>
    <ligand>
        <name>a divalent metal cation</name>
        <dbReference type="ChEBI" id="CHEBI:60240"/>
    </ligand>
</feature>
<organism evidence="5 6">
    <name type="scientific">Marinagarivorans cellulosilyticus</name>
    <dbReference type="NCBI Taxonomy" id="2721545"/>
    <lineage>
        <taxon>Bacteria</taxon>
        <taxon>Pseudomonadati</taxon>
        <taxon>Pseudomonadota</taxon>
        <taxon>Gammaproteobacteria</taxon>
        <taxon>Cellvibrionales</taxon>
        <taxon>Cellvibrionaceae</taxon>
        <taxon>Marinagarivorans</taxon>
    </lineage>
</organism>
<evidence type="ECO:0000313" key="6">
    <source>
        <dbReference type="Proteomes" id="UP001320119"/>
    </source>
</evidence>
<dbReference type="Proteomes" id="UP001320119">
    <property type="component" value="Chromosome"/>
</dbReference>
<feature type="binding site" evidence="3">
    <location>
        <position position="167"/>
    </location>
    <ligand>
        <name>substrate</name>
    </ligand>
</feature>
<evidence type="ECO:0000256" key="1">
    <source>
        <dbReference type="ARBA" id="ARBA00022801"/>
    </source>
</evidence>
<dbReference type="GO" id="GO:0046872">
    <property type="term" value="F:metal ion binding"/>
    <property type="evidence" value="ECO:0007669"/>
    <property type="project" value="UniProtKB-KW"/>
</dbReference>
<dbReference type="InterPro" id="IPR011042">
    <property type="entry name" value="6-blade_b-propeller_TolB-like"/>
</dbReference>
<proteinExistence type="predicted"/>
<keyword evidence="3" id="KW-0862">Zinc</keyword>
<evidence type="ECO:0000259" key="4">
    <source>
        <dbReference type="Pfam" id="PF08450"/>
    </source>
</evidence>
<reference evidence="5 6" key="1">
    <citation type="journal article" date="2022" name="IScience">
        <title>An ultrasensitive nanofiber-based assay for enzymatic hydrolysis and deep-sea microbial degradation of cellulose.</title>
        <authorList>
            <person name="Tsudome M."/>
            <person name="Tachioka M."/>
            <person name="Miyazaki M."/>
            <person name="Uchimura K."/>
            <person name="Tsuda M."/>
            <person name="Takaki Y."/>
            <person name="Deguchi S."/>
        </authorList>
    </citation>
    <scope>NUCLEOTIDE SEQUENCE [LARGE SCALE GENOMIC DNA]</scope>
    <source>
        <strain evidence="5 6">GE09</strain>
    </source>
</reference>
<evidence type="ECO:0000256" key="2">
    <source>
        <dbReference type="PIRSR" id="PIRSR605511-1"/>
    </source>
</evidence>
<dbReference type="Gene3D" id="2.120.10.30">
    <property type="entry name" value="TolB, C-terminal domain"/>
    <property type="match status" value="1"/>
</dbReference>
<keyword evidence="1 5" id="KW-0378">Hydrolase</keyword>
<dbReference type="EMBL" id="AP023086">
    <property type="protein sequence ID" value="BCD95823.1"/>
    <property type="molecule type" value="Genomic_DNA"/>
</dbReference>
<dbReference type="KEGG" id="marq:MARGE09_P0022"/>
<dbReference type="PROSITE" id="PS51318">
    <property type="entry name" value="TAT"/>
    <property type="match status" value="1"/>
</dbReference>
<dbReference type="AlphaFoldDB" id="A0AAN2BIE1"/>
<dbReference type="Pfam" id="PF08450">
    <property type="entry name" value="SGL"/>
    <property type="match status" value="1"/>
</dbReference>
<protein>
    <submittedName>
        <fullName evidence="5">Gluconolactonase</fullName>
        <ecNumber evidence="5">3.1.1.17</ecNumber>
    </submittedName>
</protein>
<keyword evidence="3" id="KW-0479">Metal-binding</keyword>
<dbReference type="RefSeq" id="WP_236985271.1">
    <property type="nucleotide sequence ID" value="NZ_AP023086.1"/>
</dbReference>
<dbReference type="InterPro" id="IPR006311">
    <property type="entry name" value="TAT_signal"/>
</dbReference>
<evidence type="ECO:0000256" key="3">
    <source>
        <dbReference type="PIRSR" id="PIRSR605511-2"/>
    </source>
</evidence>
<feature type="binding site" evidence="3">
    <location>
        <position position="79"/>
    </location>
    <ligand>
        <name>a divalent metal cation</name>
        <dbReference type="ChEBI" id="CHEBI:60240"/>
    </ligand>
</feature>
<accession>A0AAN2BIE1</accession>
<dbReference type="PANTHER" id="PTHR47572">
    <property type="entry name" value="LIPOPROTEIN-RELATED"/>
    <property type="match status" value="1"/>
</dbReference>
<name>A0AAN2BIE1_9GAMM</name>
<feature type="active site" description="Proton donor/acceptor" evidence="2">
    <location>
        <position position="287"/>
    </location>
</feature>
<gene>
    <name evidence="5" type="ORF">MARGE09_P0022</name>
</gene>
<dbReference type="SUPFAM" id="SSF63829">
    <property type="entry name" value="Calcium-dependent phosphotriesterase"/>
    <property type="match status" value="1"/>
</dbReference>
<feature type="binding site" evidence="3">
    <location>
        <position position="287"/>
    </location>
    <ligand>
        <name>a divalent metal cation</name>
        <dbReference type="ChEBI" id="CHEBI:60240"/>
    </ligand>
</feature>
<comment type="cofactor">
    <cofactor evidence="3">
        <name>Zn(2+)</name>
        <dbReference type="ChEBI" id="CHEBI:29105"/>
    </cofactor>
    <text evidence="3">Binds 1 divalent metal cation per subunit.</text>
</comment>
<dbReference type="InterPro" id="IPR005511">
    <property type="entry name" value="SMP-30"/>
</dbReference>
<dbReference type="InterPro" id="IPR051262">
    <property type="entry name" value="SMP-30/CGR1_Lactonase"/>
</dbReference>
<sequence length="364" mass="39646">MTKTPHSAPSRRQFMKQAAVGSMATLGAASSLANSDRYQPGASPVRYPDPDIISLDKRFGYRIGNAAIQRLHTGMRWAEGPAWNAVGRYVVWSDVASNEQLRLTTENDHVSHAFRSPSNFSNGNTFDLQGRQLVCEHLARRVVRYEANGSITVLAAEFDGKSFNAPNDIVVNPLDGSVWFTDPGYGSLGVYEGTNANNGSPQPYQKEAVYRIDDKTGAVSKVTDEIYKPNGLCFSADYKKLYVADSGVSHYAKAAGEIKVWDVDGARLKNGRRHTLTAKGKQKGIVDGIRCDVDGNIWAGAGWAGEGYDGVHIFAPDGERIGQIVLPEICSNICFGGKHRNRLFMTASQSLYSVFVGAQGAHFC</sequence>
<dbReference type="InterPro" id="IPR013658">
    <property type="entry name" value="SGL"/>
</dbReference>